<dbReference type="Proteomes" id="UP000199705">
    <property type="component" value="Unassembled WGS sequence"/>
</dbReference>
<keyword evidence="1" id="KW-0472">Membrane</keyword>
<keyword evidence="1" id="KW-1133">Transmembrane helix</keyword>
<proteinExistence type="predicted"/>
<feature type="transmembrane region" description="Helical" evidence="1">
    <location>
        <begin position="65"/>
        <end position="86"/>
    </location>
</feature>
<evidence type="ECO:0000313" key="2">
    <source>
        <dbReference type="EMBL" id="SDG74277.1"/>
    </source>
</evidence>
<keyword evidence="1" id="KW-0812">Transmembrane</keyword>
<protein>
    <submittedName>
        <fullName evidence="2">Uncharacterized protein</fullName>
    </submittedName>
</protein>
<dbReference type="AlphaFoldDB" id="A0A1G7WQM9"/>
<dbReference type="EMBL" id="FNCG01000004">
    <property type="protein sequence ID" value="SDG74277.1"/>
    <property type="molecule type" value="Genomic_DNA"/>
</dbReference>
<sequence>MPNQNSRQGIDNTLKIWEKTIDVQQHFNDIELQIRNYTLTLFTGIMAGIGYLLKEKINIDLHGYIIPSSAIAALIGMIIMCAFYFMDKYWYHKLLKGSVKHALDIETLIQSTHPEINLTSKIGDASHIKFFGLKVDSDKKYWFFYYPLISIFFVLYIALLKWA</sequence>
<reference evidence="3" key="1">
    <citation type="submission" date="2016-10" db="EMBL/GenBank/DDBJ databases">
        <authorList>
            <person name="Varghese N."/>
            <person name="Submissions S."/>
        </authorList>
    </citation>
    <scope>NUCLEOTIDE SEQUENCE [LARGE SCALE GENOMIC DNA]</scope>
    <source>
        <strain evidence="3">Gh-67</strain>
    </source>
</reference>
<gene>
    <name evidence="2" type="ORF">SAMN05192573_104516</name>
</gene>
<accession>A0A1G7WQM9</accession>
<evidence type="ECO:0000256" key="1">
    <source>
        <dbReference type="SAM" id="Phobius"/>
    </source>
</evidence>
<feature type="transmembrane region" description="Helical" evidence="1">
    <location>
        <begin position="34"/>
        <end position="53"/>
    </location>
</feature>
<evidence type="ECO:0000313" key="3">
    <source>
        <dbReference type="Proteomes" id="UP000199705"/>
    </source>
</evidence>
<dbReference type="STRING" id="551996.SAMN05192573_104516"/>
<organism evidence="2 3">
    <name type="scientific">Mucilaginibacter gossypii</name>
    <dbReference type="NCBI Taxonomy" id="551996"/>
    <lineage>
        <taxon>Bacteria</taxon>
        <taxon>Pseudomonadati</taxon>
        <taxon>Bacteroidota</taxon>
        <taxon>Sphingobacteriia</taxon>
        <taxon>Sphingobacteriales</taxon>
        <taxon>Sphingobacteriaceae</taxon>
        <taxon>Mucilaginibacter</taxon>
    </lineage>
</organism>
<keyword evidence="3" id="KW-1185">Reference proteome</keyword>
<name>A0A1G7WQM9_9SPHI</name>
<feature type="transmembrane region" description="Helical" evidence="1">
    <location>
        <begin position="141"/>
        <end position="160"/>
    </location>
</feature>
<dbReference type="RefSeq" id="WP_091166833.1">
    <property type="nucleotide sequence ID" value="NZ_FNCG01000004.1"/>
</dbReference>